<comment type="caution">
    <text evidence="1">The sequence shown here is derived from an EMBL/GenBank/DDBJ whole genome shotgun (WGS) entry which is preliminary data.</text>
</comment>
<gene>
    <name evidence="1" type="ORF">MLD38_009254</name>
</gene>
<evidence type="ECO:0000313" key="2">
    <source>
        <dbReference type="Proteomes" id="UP001057402"/>
    </source>
</evidence>
<organism evidence="1 2">
    <name type="scientific">Melastoma candidum</name>
    <dbReference type="NCBI Taxonomy" id="119954"/>
    <lineage>
        <taxon>Eukaryota</taxon>
        <taxon>Viridiplantae</taxon>
        <taxon>Streptophyta</taxon>
        <taxon>Embryophyta</taxon>
        <taxon>Tracheophyta</taxon>
        <taxon>Spermatophyta</taxon>
        <taxon>Magnoliopsida</taxon>
        <taxon>eudicotyledons</taxon>
        <taxon>Gunneridae</taxon>
        <taxon>Pentapetalae</taxon>
        <taxon>rosids</taxon>
        <taxon>malvids</taxon>
        <taxon>Myrtales</taxon>
        <taxon>Melastomataceae</taxon>
        <taxon>Melastomatoideae</taxon>
        <taxon>Melastomateae</taxon>
        <taxon>Melastoma</taxon>
    </lineage>
</organism>
<sequence>MVALMDLLFSPTSKVLNRWFETDVLKAAIAADATVGSMASINSVGSGYVLLHHVMGQTDGERNVWSHVEGGMGSVSLAISRAARELGVHILTNAEITQLLMRNDVVVTGVLLADGTKVGGFSGSVECNTANASVMQYLVPRELLSDDFVRSIEFSDYTSGTTKINVAIDRLPHFSSYGSKKDEVGPHHTATIRIGCESMECIAAACQDACNGVPSRRPIMEMTIPSTLDETMSSPGKHVVGLFTQYTPYKPTDGSWEDPSYRELYAERCFSLIDEYAPGFQVIGHWIQHADSPRSRAGNRSYRR</sequence>
<keyword evidence="2" id="KW-1185">Reference proteome</keyword>
<dbReference type="EMBL" id="CM042882">
    <property type="protein sequence ID" value="KAI4383416.1"/>
    <property type="molecule type" value="Genomic_DNA"/>
</dbReference>
<dbReference type="Proteomes" id="UP001057402">
    <property type="component" value="Chromosome 3"/>
</dbReference>
<name>A0ACB9RW48_9MYRT</name>
<evidence type="ECO:0000313" key="1">
    <source>
        <dbReference type="EMBL" id="KAI4383416.1"/>
    </source>
</evidence>
<reference evidence="2" key="1">
    <citation type="journal article" date="2023" name="Front. Plant Sci.">
        <title>Chromosomal-level genome assembly of Melastoma candidum provides insights into trichome evolution.</title>
        <authorList>
            <person name="Zhong Y."/>
            <person name="Wu W."/>
            <person name="Sun C."/>
            <person name="Zou P."/>
            <person name="Liu Y."/>
            <person name="Dai S."/>
            <person name="Zhou R."/>
        </authorList>
    </citation>
    <scope>NUCLEOTIDE SEQUENCE [LARGE SCALE GENOMIC DNA]</scope>
</reference>
<proteinExistence type="predicted"/>
<protein>
    <submittedName>
        <fullName evidence="1">Uncharacterized protein</fullName>
    </submittedName>
</protein>
<accession>A0ACB9RW48</accession>